<name>A0A5P8E797_9BACT</name>
<organism evidence="1 2">
    <name type="scientific">Pseudoprevotella muciniphila</name>
    <dbReference type="NCBI Taxonomy" id="2133944"/>
    <lineage>
        <taxon>Bacteria</taxon>
        <taxon>Pseudomonadati</taxon>
        <taxon>Bacteroidota</taxon>
        <taxon>Bacteroidia</taxon>
        <taxon>Bacteroidales</taxon>
        <taxon>Prevotellaceae</taxon>
        <taxon>Pseudoprevotella</taxon>
    </lineage>
</organism>
<sequence>MKDFEQFITDEMLAAYLDGNAIPIEKSIIENYINNEEFQEILDIVSDIKDNPEIVEKTEGIDCDMPDLDVSPESLFQELKKEIDKPNNNII</sequence>
<accession>A0A5P8E797</accession>
<dbReference type="EMBL" id="CP033459">
    <property type="protein sequence ID" value="QFQ12812.1"/>
    <property type="molecule type" value="Genomic_DNA"/>
</dbReference>
<proteinExistence type="predicted"/>
<protein>
    <submittedName>
        <fullName evidence="1">Uncharacterized protein</fullName>
    </submittedName>
</protein>
<evidence type="ECO:0000313" key="2">
    <source>
        <dbReference type="Proteomes" id="UP000249375"/>
    </source>
</evidence>
<reference evidence="1 2" key="1">
    <citation type="submission" date="2018-11" db="EMBL/GenBank/DDBJ databases">
        <authorList>
            <person name="Na S.W."/>
            <person name="Baik M."/>
        </authorList>
    </citation>
    <scope>NUCLEOTIDE SEQUENCE [LARGE SCALE GENOMIC DNA]</scope>
    <source>
        <strain evidence="1 2">E39</strain>
    </source>
</reference>
<evidence type="ECO:0000313" key="1">
    <source>
        <dbReference type="EMBL" id="QFQ12812.1"/>
    </source>
</evidence>
<dbReference type="Proteomes" id="UP000249375">
    <property type="component" value="Chromosome"/>
</dbReference>
<dbReference type="KEGG" id="alq:C7Y71_007150"/>
<gene>
    <name evidence="1" type="ORF">C7Y71_007150</name>
</gene>
<dbReference type="AlphaFoldDB" id="A0A5P8E797"/>
<dbReference type="RefSeq" id="WP_111898297.1">
    <property type="nucleotide sequence ID" value="NZ_CP033459.1"/>
</dbReference>
<keyword evidence="2" id="KW-1185">Reference proteome</keyword>